<gene>
    <name evidence="4" type="ORF">AB8U03_12200</name>
</gene>
<organism evidence="4 5">
    <name type="scientific">Clostridium moutaii</name>
    <dbReference type="NCBI Taxonomy" id="3240932"/>
    <lineage>
        <taxon>Bacteria</taxon>
        <taxon>Bacillati</taxon>
        <taxon>Bacillota</taxon>
        <taxon>Clostridia</taxon>
        <taxon>Eubacteriales</taxon>
        <taxon>Clostridiaceae</taxon>
        <taxon>Clostridium</taxon>
    </lineage>
</organism>
<dbReference type="InterPro" id="IPR032812">
    <property type="entry name" value="SbsA_Ig"/>
</dbReference>
<keyword evidence="2" id="KW-1133">Transmembrane helix</keyword>
<dbReference type="Gene3D" id="2.60.40.1220">
    <property type="match status" value="1"/>
</dbReference>
<feature type="domain" description="SbsA Ig-like" evidence="3">
    <location>
        <begin position="60"/>
        <end position="157"/>
    </location>
</feature>
<keyword evidence="2" id="KW-0812">Transmembrane</keyword>
<evidence type="ECO:0000256" key="1">
    <source>
        <dbReference type="ARBA" id="ARBA00022729"/>
    </source>
</evidence>
<dbReference type="InterPro" id="IPR014755">
    <property type="entry name" value="Cu-Rt/internalin_Ig-like"/>
</dbReference>
<proteinExistence type="predicted"/>
<reference evidence="4 5" key="1">
    <citation type="submission" date="2024-08" db="EMBL/GenBank/DDBJ databases">
        <title>Clostridium lapicellarii sp. nov., and Clostridium renhuaiense sp. nov., two species isolated from the mud in a fermentation cellar used for producing sauce-flavour Chinese liquors.</title>
        <authorList>
            <person name="Yang F."/>
            <person name="Wang H."/>
            <person name="Chen L.Q."/>
            <person name="Zhou N."/>
            <person name="Lu J.J."/>
            <person name="Pu X.X."/>
            <person name="Wan B."/>
            <person name="Wang L."/>
            <person name="Liu S.J."/>
        </authorList>
    </citation>
    <scope>NUCLEOTIDE SEQUENCE [LARGE SCALE GENOMIC DNA]</scope>
    <source>
        <strain evidence="4 5">MT-5</strain>
    </source>
</reference>
<name>A0ABV4BVR6_9CLOT</name>
<keyword evidence="2" id="KW-0472">Membrane</keyword>
<comment type="caution">
    <text evidence="4">The sequence shown here is derived from an EMBL/GenBank/DDBJ whole genome shotgun (WGS) entry which is preliminary data.</text>
</comment>
<keyword evidence="1" id="KW-0732">Signal</keyword>
<dbReference type="EMBL" id="JBGEWD010000011">
    <property type="protein sequence ID" value="MEY8000943.1"/>
    <property type="molecule type" value="Genomic_DNA"/>
</dbReference>
<evidence type="ECO:0000313" key="4">
    <source>
        <dbReference type="EMBL" id="MEY8000943.1"/>
    </source>
</evidence>
<protein>
    <submittedName>
        <fullName evidence="4">Ig-like domain-containing protein</fullName>
    </submittedName>
</protein>
<accession>A0ABV4BVR6</accession>
<evidence type="ECO:0000259" key="3">
    <source>
        <dbReference type="Pfam" id="PF13205"/>
    </source>
</evidence>
<evidence type="ECO:0000256" key="2">
    <source>
        <dbReference type="SAM" id="Phobius"/>
    </source>
</evidence>
<feature type="transmembrane region" description="Helical" evidence="2">
    <location>
        <begin position="44"/>
        <end position="63"/>
    </location>
</feature>
<dbReference type="Pfam" id="PF13205">
    <property type="entry name" value="Big_5"/>
    <property type="match status" value="1"/>
</dbReference>
<dbReference type="Proteomes" id="UP001564657">
    <property type="component" value="Unassembled WGS sequence"/>
</dbReference>
<dbReference type="RefSeq" id="WP_369704835.1">
    <property type="nucleotide sequence ID" value="NZ_JBGEWD010000011.1"/>
</dbReference>
<evidence type="ECO:0000313" key="5">
    <source>
        <dbReference type="Proteomes" id="UP001564657"/>
    </source>
</evidence>
<keyword evidence="5" id="KW-1185">Reference proteome</keyword>
<sequence>MSCRINSLSILEATPRLKLVFLPPYIPQLNLIEGFMIGKFKNKILIAAIFSLFFLISFNVQAANFTDNQTVDSNKAWTVSFNSEVSFDDLTKQGITVTDSEGTKVNVGLQLGQDSKTVTVTAPQGGYTAGESYTLNIGNQVHSTKGKILNNECKLSFNIKSNGDKMLNGKKLNQAIYLQTITLNKY</sequence>